<dbReference type="OrthoDB" id="9974421at2759"/>
<dbReference type="Proteomes" id="UP000789572">
    <property type="component" value="Unassembled WGS sequence"/>
</dbReference>
<dbReference type="GO" id="GO:0016491">
    <property type="term" value="F:oxidoreductase activity"/>
    <property type="evidence" value="ECO:0007669"/>
    <property type="project" value="UniProtKB-KW"/>
</dbReference>
<dbReference type="EMBL" id="CAJVPJ010001205">
    <property type="protein sequence ID" value="CAG8580887.1"/>
    <property type="molecule type" value="Genomic_DNA"/>
</dbReference>
<evidence type="ECO:0000313" key="6">
    <source>
        <dbReference type="Proteomes" id="UP000789572"/>
    </source>
</evidence>
<protein>
    <submittedName>
        <fullName evidence="5">7156_t:CDS:1</fullName>
    </submittedName>
</protein>
<dbReference type="InterPro" id="IPR052542">
    <property type="entry name" value="Cholesterol_Oxidase"/>
</dbReference>
<keyword evidence="4" id="KW-0560">Oxidoreductase</keyword>
<dbReference type="AlphaFoldDB" id="A0A9N9BZ20"/>
<dbReference type="PANTHER" id="PTHR47470:SF1">
    <property type="entry name" value="FAD-DEPENDENT OXIDOREDUCTASE 2 FAD BINDING DOMAIN-CONTAINING PROTEIN"/>
    <property type="match status" value="1"/>
</dbReference>
<sequence length="421" mass="47594">MDGYVIQEEHQSIGSIFGKPPSLSDYGLQPPARVFELVDDRLKILFRDAGIIDKVQELYKVLERFSHGTFKVINHKGQVFTGTDADKLENHDSYTFVVSVITLQTIDVGKLIQKAIAGLMFTEVMKGWFLQNAMLALHPKVKPNRLNHECHSSRWTIIAYDYSTLELTTPQSPEPLYCCAISSDSLIVTDGDTSRQSSTLYVKISSWDEDDIIGWGVLNIKVRFSKTIDDYEGYDAWLVDYRKSPITKTSHSQSTLDQMVYDVAAVIDEFYPVGQGHCCRGALCHSASLCFGLLCRHENISEAIHNNQDEFFGMVNLTAIPHLKKMLNAGKLVDDKGRNVYVTEENIRSNLNSQLLLLVEGGTHRNRSRINDKDNYDRYAVDGYGHLDAWWANSAHEKVLITLSKIPIYTTYIVSNNKLSP</sequence>
<dbReference type="PANTHER" id="PTHR47470">
    <property type="entry name" value="CHOLESTEROL OXIDASE"/>
    <property type="match status" value="1"/>
</dbReference>
<accession>A0A9N9BZ20</accession>
<evidence type="ECO:0000256" key="2">
    <source>
        <dbReference type="ARBA" id="ARBA00022630"/>
    </source>
</evidence>
<name>A0A9N9BZ20_9GLOM</name>
<evidence type="ECO:0000256" key="1">
    <source>
        <dbReference type="ARBA" id="ARBA00001974"/>
    </source>
</evidence>
<comment type="cofactor">
    <cofactor evidence="1">
        <name>FAD</name>
        <dbReference type="ChEBI" id="CHEBI:57692"/>
    </cofactor>
</comment>
<keyword evidence="3" id="KW-0274">FAD</keyword>
<gene>
    <name evidence="5" type="ORF">POCULU_LOCUS6483</name>
</gene>
<organism evidence="5 6">
    <name type="scientific">Paraglomus occultum</name>
    <dbReference type="NCBI Taxonomy" id="144539"/>
    <lineage>
        <taxon>Eukaryota</taxon>
        <taxon>Fungi</taxon>
        <taxon>Fungi incertae sedis</taxon>
        <taxon>Mucoromycota</taxon>
        <taxon>Glomeromycotina</taxon>
        <taxon>Glomeromycetes</taxon>
        <taxon>Paraglomerales</taxon>
        <taxon>Paraglomeraceae</taxon>
        <taxon>Paraglomus</taxon>
    </lineage>
</organism>
<keyword evidence="2" id="KW-0285">Flavoprotein</keyword>
<evidence type="ECO:0000256" key="4">
    <source>
        <dbReference type="ARBA" id="ARBA00023002"/>
    </source>
</evidence>
<evidence type="ECO:0000313" key="5">
    <source>
        <dbReference type="EMBL" id="CAG8580887.1"/>
    </source>
</evidence>
<reference evidence="5" key="1">
    <citation type="submission" date="2021-06" db="EMBL/GenBank/DDBJ databases">
        <authorList>
            <person name="Kallberg Y."/>
            <person name="Tangrot J."/>
            <person name="Rosling A."/>
        </authorList>
    </citation>
    <scope>NUCLEOTIDE SEQUENCE</scope>
    <source>
        <strain evidence="5">IA702</strain>
    </source>
</reference>
<proteinExistence type="predicted"/>
<evidence type="ECO:0000256" key="3">
    <source>
        <dbReference type="ARBA" id="ARBA00022827"/>
    </source>
</evidence>
<keyword evidence="6" id="KW-1185">Reference proteome</keyword>
<comment type="caution">
    <text evidence="5">The sequence shown here is derived from an EMBL/GenBank/DDBJ whole genome shotgun (WGS) entry which is preliminary data.</text>
</comment>